<dbReference type="Proteomes" id="UP001055811">
    <property type="component" value="Linkage Group LG03"/>
</dbReference>
<name>A0ACB9EXK7_CICIN</name>
<reference evidence="2" key="1">
    <citation type="journal article" date="2022" name="Mol. Ecol. Resour.">
        <title>The genomes of chicory, endive, great burdock and yacon provide insights into Asteraceae palaeo-polyploidization history and plant inulin production.</title>
        <authorList>
            <person name="Fan W."/>
            <person name="Wang S."/>
            <person name="Wang H."/>
            <person name="Wang A."/>
            <person name="Jiang F."/>
            <person name="Liu H."/>
            <person name="Zhao H."/>
            <person name="Xu D."/>
            <person name="Zhang Y."/>
        </authorList>
    </citation>
    <scope>NUCLEOTIDE SEQUENCE [LARGE SCALE GENOMIC DNA]</scope>
    <source>
        <strain evidence="2">cv. Punajuju</strain>
    </source>
</reference>
<accession>A0ACB9EXK7</accession>
<gene>
    <name evidence="1" type="ORF">L2E82_13554</name>
</gene>
<organism evidence="1 2">
    <name type="scientific">Cichorium intybus</name>
    <name type="common">Chicory</name>
    <dbReference type="NCBI Taxonomy" id="13427"/>
    <lineage>
        <taxon>Eukaryota</taxon>
        <taxon>Viridiplantae</taxon>
        <taxon>Streptophyta</taxon>
        <taxon>Embryophyta</taxon>
        <taxon>Tracheophyta</taxon>
        <taxon>Spermatophyta</taxon>
        <taxon>Magnoliopsida</taxon>
        <taxon>eudicotyledons</taxon>
        <taxon>Gunneridae</taxon>
        <taxon>Pentapetalae</taxon>
        <taxon>asterids</taxon>
        <taxon>campanulids</taxon>
        <taxon>Asterales</taxon>
        <taxon>Asteraceae</taxon>
        <taxon>Cichorioideae</taxon>
        <taxon>Cichorieae</taxon>
        <taxon>Cichoriinae</taxon>
        <taxon>Cichorium</taxon>
    </lineage>
</organism>
<protein>
    <submittedName>
        <fullName evidence="1">Uncharacterized protein</fullName>
    </submittedName>
</protein>
<reference evidence="1 2" key="2">
    <citation type="journal article" date="2022" name="Mol. Ecol. Resour.">
        <title>The genomes of chicory, endive, great burdock and yacon provide insights into Asteraceae paleo-polyploidization history and plant inulin production.</title>
        <authorList>
            <person name="Fan W."/>
            <person name="Wang S."/>
            <person name="Wang H."/>
            <person name="Wang A."/>
            <person name="Jiang F."/>
            <person name="Liu H."/>
            <person name="Zhao H."/>
            <person name="Xu D."/>
            <person name="Zhang Y."/>
        </authorList>
    </citation>
    <scope>NUCLEOTIDE SEQUENCE [LARGE SCALE GENOMIC DNA]</scope>
    <source>
        <strain evidence="2">cv. Punajuju</strain>
        <tissue evidence="1">Leaves</tissue>
    </source>
</reference>
<evidence type="ECO:0000313" key="2">
    <source>
        <dbReference type="Proteomes" id="UP001055811"/>
    </source>
</evidence>
<sequence length="129" mass="14200">MQLMRSFFRLSSCPLTGSDVRSSTSLPPPHNHHPTVKQPIDPIRKPPNSRHMDGSDGGGTSSFIKIQGIDNQDIGIANIQSSKVKASVTNLVATDYIRRFHERNKHESVLLVLPPPPPPPPRQGRLLGK</sequence>
<dbReference type="EMBL" id="CM042011">
    <property type="protein sequence ID" value="KAI3763594.1"/>
    <property type="molecule type" value="Genomic_DNA"/>
</dbReference>
<keyword evidence="2" id="KW-1185">Reference proteome</keyword>
<evidence type="ECO:0000313" key="1">
    <source>
        <dbReference type="EMBL" id="KAI3763594.1"/>
    </source>
</evidence>
<proteinExistence type="predicted"/>
<comment type="caution">
    <text evidence="1">The sequence shown here is derived from an EMBL/GenBank/DDBJ whole genome shotgun (WGS) entry which is preliminary data.</text>
</comment>